<keyword evidence="1" id="KW-1133">Transmembrane helix</keyword>
<evidence type="ECO:0000313" key="3">
    <source>
        <dbReference type="Proteomes" id="UP000198561"/>
    </source>
</evidence>
<feature type="transmembrane region" description="Helical" evidence="1">
    <location>
        <begin position="70"/>
        <end position="87"/>
    </location>
</feature>
<keyword evidence="1" id="KW-0812">Transmembrane</keyword>
<protein>
    <submittedName>
        <fullName evidence="2">Uncharacterized protein</fullName>
    </submittedName>
</protein>
<organism evidence="2 3">
    <name type="scientific">Chryseobacterium culicis</name>
    <dbReference type="NCBI Taxonomy" id="680127"/>
    <lineage>
        <taxon>Bacteria</taxon>
        <taxon>Pseudomonadati</taxon>
        <taxon>Bacteroidota</taxon>
        <taxon>Flavobacteriia</taxon>
        <taxon>Flavobacteriales</taxon>
        <taxon>Weeksellaceae</taxon>
        <taxon>Chryseobacterium group</taxon>
        <taxon>Chryseobacterium</taxon>
    </lineage>
</organism>
<accession>A0A1H6HDG5</accession>
<dbReference type="Proteomes" id="UP000198561">
    <property type="component" value="Unassembled WGS sequence"/>
</dbReference>
<sequence length="130" mass="14376">MEENLPKIYSKKAILGFSICFSTLFGGVLLYQNLIEVNKKKEAYTVLAISILLTIITGVIVNIPEEPKSSLAYLCGLGGGCLLSYYFMPKYFPDEEKYSKKAIWKPLIIGVVIVAMLLALIIYGASLENS</sequence>
<evidence type="ECO:0000256" key="1">
    <source>
        <dbReference type="SAM" id="Phobius"/>
    </source>
</evidence>
<dbReference type="STRING" id="680127.SAMN05421593_2163"/>
<dbReference type="OrthoDB" id="764986at2"/>
<gene>
    <name evidence="2" type="ORF">SAMN05421593_2163</name>
</gene>
<feature type="transmembrane region" description="Helical" evidence="1">
    <location>
        <begin position="13"/>
        <end position="31"/>
    </location>
</feature>
<proteinExistence type="predicted"/>
<dbReference type="AlphaFoldDB" id="A0A1H6HDG5"/>
<dbReference type="RefSeq" id="WP_089692251.1">
    <property type="nucleotide sequence ID" value="NZ_FNWQ01000002.1"/>
</dbReference>
<name>A0A1H6HDG5_CHRCI</name>
<feature type="transmembrane region" description="Helical" evidence="1">
    <location>
        <begin position="43"/>
        <end position="64"/>
    </location>
</feature>
<feature type="transmembrane region" description="Helical" evidence="1">
    <location>
        <begin position="107"/>
        <end position="126"/>
    </location>
</feature>
<dbReference type="EMBL" id="FNWQ01000002">
    <property type="protein sequence ID" value="SEH33142.1"/>
    <property type="molecule type" value="Genomic_DNA"/>
</dbReference>
<keyword evidence="1" id="KW-0472">Membrane</keyword>
<evidence type="ECO:0000313" key="2">
    <source>
        <dbReference type="EMBL" id="SEH33142.1"/>
    </source>
</evidence>
<reference evidence="2 3" key="1">
    <citation type="submission" date="2016-10" db="EMBL/GenBank/DDBJ databases">
        <authorList>
            <person name="de Groot N.N."/>
        </authorList>
    </citation>
    <scope>NUCLEOTIDE SEQUENCE [LARGE SCALE GENOMIC DNA]</scope>
    <source>
        <strain evidence="2 3">DSM 23031</strain>
    </source>
</reference>